<dbReference type="Proteomes" id="UP000004263">
    <property type="component" value="Unassembled WGS sequence"/>
</dbReference>
<dbReference type="HOGENOM" id="CLU_3266336_0_0_6"/>
<name>Q1N0A6_9GAMM</name>
<gene>
    <name evidence="1" type="ORF">RED65_07979</name>
</gene>
<accession>Q1N0A6</accession>
<evidence type="ECO:0000313" key="2">
    <source>
        <dbReference type="Proteomes" id="UP000004263"/>
    </source>
</evidence>
<reference evidence="1 2" key="1">
    <citation type="submission" date="2006-03" db="EMBL/GenBank/DDBJ databases">
        <authorList>
            <person name="Pinhassi J."/>
            <person name="Pedros-Alio C."/>
            <person name="Ferriera S."/>
            <person name="Johnson J."/>
            <person name="Kravitz S."/>
            <person name="Halpern A."/>
            <person name="Remington K."/>
            <person name="Beeson K."/>
            <person name="Tran B."/>
            <person name="Rogers Y.-H."/>
            <person name="Friedman R."/>
            <person name="Venter J.C."/>
        </authorList>
    </citation>
    <scope>NUCLEOTIDE SEQUENCE [LARGE SCALE GENOMIC DNA]</scope>
    <source>
        <strain evidence="1 2">RED65</strain>
    </source>
</reference>
<evidence type="ECO:0000313" key="1">
    <source>
        <dbReference type="EMBL" id="EAT11611.1"/>
    </source>
</evidence>
<dbReference type="STRING" id="207949.RED65_07979"/>
<organism evidence="1 2">
    <name type="scientific">Bermanella marisrubri</name>
    <dbReference type="NCBI Taxonomy" id="207949"/>
    <lineage>
        <taxon>Bacteria</taxon>
        <taxon>Pseudomonadati</taxon>
        <taxon>Pseudomonadota</taxon>
        <taxon>Gammaproteobacteria</taxon>
        <taxon>Oceanospirillales</taxon>
        <taxon>Oceanospirillaceae</taxon>
        <taxon>Bermanella</taxon>
    </lineage>
</organism>
<keyword evidence="2" id="KW-1185">Reference proteome</keyword>
<dbReference type="EMBL" id="AAQH01000015">
    <property type="protein sequence ID" value="EAT11611.1"/>
    <property type="molecule type" value="Genomic_DNA"/>
</dbReference>
<sequence>MELERSKPLAFFGDDGWFSDFSGDAGSDMKLITYDFSLWAT</sequence>
<comment type="caution">
    <text evidence="1">The sequence shown here is derived from an EMBL/GenBank/DDBJ whole genome shotgun (WGS) entry which is preliminary data.</text>
</comment>
<protein>
    <submittedName>
        <fullName evidence="1">Uncharacterized protein</fullName>
    </submittedName>
</protein>
<dbReference type="AlphaFoldDB" id="Q1N0A6"/>
<proteinExistence type="predicted"/>